<name>A0A1J1IY11_9DIPT</name>
<reference evidence="2 3" key="1">
    <citation type="submission" date="2015-04" db="EMBL/GenBank/DDBJ databases">
        <authorList>
            <person name="Syromyatnikov M.Y."/>
            <person name="Popov V.N."/>
        </authorList>
    </citation>
    <scope>NUCLEOTIDE SEQUENCE [LARGE SCALE GENOMIC DNA]</scope>
</reference>
<organism evidence="2 3">
    <name type="scientific">Clunio marinus</name>
    <dbReference type="NCBI Taxonomy" id="568069"/>
    <lineage>
        <taxon>Eukaryota</taxon>
        <taxon>Metazoa</taxon>
        <taxon>Ecdysozoa</taxon>
        <taxon>Arthropoda</taxon>
        <taxon>Hexapoda</taxon>
        <taxon>Insecta</taxon>
        <taxon>Pterygota</taxon>
        <taxon>Neoptera</taxon>
        <taxon>Endopterygota</taxon>
        <taxon>Diptera</taxon>
        <taxon>Nematocera</taxon>
        <taxon>Chironomoidea</taxon>
        <taxon>Chironomidae</taxon>
        <taxon>Clunio</taxon>
    </lineage>
</organism>
<dbReference type="EMBL" id="CVRI01000063">
    <property type="protein sequence ID" value="CRL04452.1"/>
    <property type="molecule type" value="Genomic_DNA"/>
</dbReference>
<accession>A0A1J1IY11</accession>
<proteinExistence type="predicted"/>
<protein>
    <submittedName>
        <fullName evidence="2">CLUMA_CG017536, isoform A</fullName>
    </submittedName>
</protein>
<dbReference type="Proteomes" id="UP000183832">
    <property type="component" value="Unassembled WGS sequence"/>
</dbReference>
<evidence type="ECO:0000313" key="3">
    <source>
        <dbReference type="Proteomes" id="UP000183832"/>
    </source>
</evidence>
<keyword evidence="3" id="KW-1185">Reference proteome</keyword>
<gene>
    <name evidence="2" type="ORF">CLUMA_CG017536</name>
</gene>
<evidence type="ECO:0000256" key="1">
    <source>
        <dbReference type="SAM" id="MobiDB-lite"/>
    </source>
</evidence>
<feature type="region of interest" description="Disordered" evidence="1">
    <location>
        <begin position="107"/>
        <end position="130"/>
    </location>
</feature>
<dbReference type="AlphaFoldDB" id="A0A1J1IY11"/>
<evidence type="ECO:0000313" key="2">
    <source>
        <dbReference type="EMBL" id="CRL04452.1"/>
    </source>
</evidence>
<sequence>MSERTRRFRARLKEDPVKWNEFKEKRRVYQRLKYQEMKKDPSIRIARNYRQRTYRYKKKIKNAIEMSDAENTKTKSTSSRSFDEVMIKEDPMKLDEFMEGEQISDPAAHQEIKKGPSRKKRNDQQKLYRPMKENKNTIEESEILDSYIGNYKTKSLFLRACQKVMDVLPKDRESKTHVLKFLFYKFNLEC</sequence>